<dbReference type="EMBL" id="JAHRHJ020000010">
    <property type="protein sequence ID" value="KAH9298203.1"/>
    <property type="molecule type" value="Genomic_DNA"/>
</dbReference>
<protein>
    <recommendedName>
        <fullName evidence="1">DUF659 domain-containing protein</fullName>
    </recommendedName>
</protein>
<reference evidence="2 3" key="1">
    <citation type="journal article" date="2021" name="Nat. Plants">
        <title>The Taxus genome provides insights into paclitaxel biosynthesis.</title>
        <authorList>
            <person name="Xiong X."/>
            <person name="Gou J."/>
            <person name="Liao Q."/>
            <person name="Li Y."/>
            <person name="Zhou Q."/>
            <person name="Bi G."/>
            <person name="Li C."/>
            <person name="Du R."/>
            <person name="Wang X."/>
            <person name="Sun T."/>
            <person name="Guo L."/>
            <person name="Liang H."/>
            <person name="Lu P."/>
            <person name="Wu Y."/>
            <person name="Zhang Z."/>
            <person name="Ro D.K."/>
            <person name="Shang Y."/>
            <person name="Huang S."/>
            <person name="Yan J."/>
        </authorList>
    </citation>
    <scope>NUCLEOTIDE SEQUENCE [LARGE SCALE GENOMIC DNA]</scope>
    <source>
        <strain evidence="2">Ta-2019</strain>
    </source>
</reference>
<dbReference type="Proteomes" id="UP000824469">
    <property type="component" value="Unassembled WGS sequence"/>
</dbReference>
<dbReference type="Pfam" id="PF04937">
    <property type="entry name" value="DUF659"/>
    <property type="match status" value="1"/>
</dbReference>
<sequence>DVLIARFFYANGIPFNVARSPYYEEMVRAINKGPTGYKPPEYEKLRTTLIDKEKTRIEQQTAPVKRVWSSEGCNIVMNGWTDTRNRPLLNIMVTRSKGPYFLKAIDCSGQEKNADFLEKQLCDAIEEVGASHVVQVITDAAPVCKAAGLLVQKKYKHVFWTPCCVHALNNALKDIGRFQWIS</sequence>
<dbReference type="PANTHER" id="PTHR32166:SF81">
    <property type="entry name" value="OS06G0658400 PROTEIN"/>
    <property type="match status" value="1"/>
</dbReference>
<dbReference type="SUPFAM" id="SSF53098">
    <property type="entry name" value="Ribonuclease H-like"/>
    <property type="match status" value="1"/>
</dbReference>
<feature type="domain" description="DUF659" evidence="1">
    <location>
        <begin position="40"/>
        <end position="182"/>
    </location>
</feature>
<dbReference type="OMA" id="NIVMNGW"/>
<accession>A0AA38CK40</accession>
<dbReference type="InterPro" id="IPR012337">
    <property type="entry name" value="RNaseH-like_sf"/>
</dbReference>
<name>A0AA38CK40_TAXCH</name>
<feature type="non-terminal residue" evidence="2">
    <location>
        <position position="1"/>
    </location>
</feature>
<comment type="caution">
    <text evidence="2">The sequence shown here is derived from an EMBL/GenBank/DDBJ whole genome shotgun (WGS) entry which is preliminary data.</text>
</comment>
<dbReference type="AlphaFoldDB" id="A0AA38CK40"/>
<gene>
    <name evidence="2" type="ORF">KI387_029885</name>
</gene>
<evidence type="ECO:0000259" key="1">
    <source>
        <dbReference type="Pfam" id="PF04937"/>
    </source>
</evidence>
<dbReference type="InterPro" id="IPR007021">
    <property type="entry name" value="DUF659"/>
</dbReference>
<evidence type="ECO:0000313" key="3">
    <source>
        <dbReference type="Proteomes" id="UP000824469"/>
    </source>
</evidence>
<dbReference type="PANTHER" id="PTHR32166">
    <property type="entry name" value="OSJNBA0013A04.12 PROTEIN"/>
    <property type="match status" value="1"/>
</dbReference>
<keyword evidence="3" id="KW-1185">Reference proteome</keyword>
<evidence type="ECO:0000313" key="2">
    <source>
        <dbReference type="EMBL" id="KAH9298203.1"/>
    </source>
</evidence>
<proteinExistence type="predicted"/>
<organism evidence="2 3">
    <name type="scientific">Taxus chinensis</name>
    <name type="common">Chinese yew</name>
    <name type="synonym">Taxus wallichiana var. chinensis</name>
    <dbReference type="NCBI Taxonomy" id="29808"/>
    <lineage>
        <taxon>Eukaryota</taxon>
        <taxon>Viridiplantae</taxon>
        <taxon>Streptophyta</taxon>
        <taxon>Embryophyta</taxon>
        <taxon>Tracheophyta</taxon>
        <taxon>Spermatophyta</taxon>
        <taxon>Pinopsida</taxon>
        <taxon>Pinidae</taxon>
        <taxon>Conifers II</taxon>
        <taxon>Cupressales</taxon>
        <taxon>Taxaceae</taxon>
        <taxon>Taxus</taxon>
    </lineage>
</organism>